<dbReference type="RefSeq" id="WP_344757576.1">
    <property type="nucleotide sequence ID" value="NZ_BAABBW010000009.1"/>
</dbReference>
<accession>A0ABP8ADL6</accession>
<comment type="caution">
    <text evidence="1">The sequence shown here is derived from an EMBL/GenBank/DDBJ whole genome shotgun (WGS) entry which is preliminary data.</text>
</comment>
<evidence type="ECO:0000313" key="1">
    <source>
        <dbReference type="EMBL" id="GAA4182203.1"/>
    </source>
</evidence>
<name>A0ABP8ADL6_9MICO</name>
<sequence length="347" mass="37024">MTGFGELPALSYTHLAVLTGRHGVFEHALGAEPRREGGYCVDDVARALIVVTRDEIQSPPLLAFTEIYLRFLEGAIAEDGSAHNRMSAFGGWTDEPGVGDWWGRLVWSLGHAAATAPSHRIRERCLVAFHRAAAARSDSLRSMAFATLGAAEVLRAHPADRLARELALAGVAAIPPPEDPAWPWPEPRLAYSNASIAEALIAAGGVLGDRLLEQRGLALLRFLLSVESAPGRLSVTGPAGRGPGETMPQFDQQPIEITAIADAAARAYEATADTYWLDGIRLAWAWFTGENDSGTAMFDIDRGAGFDGLEPDGRNENQGAESTLAGLSTLQQARRHAIVLSSAVPTS</sequence>
<keyword evidence="2" id="KW-1185">Reference proteome</keyword>
<dbReference type="GO" id="GO:0016740">
    <property type="term" value="F:transferase activity"/>
    <property type="evidence" value="ECO:0007669"/>
    <property type="project" value="UniProtKB-KW"/>
</dbReference>
<proteinExistence type="predicted"/>
<protein>
    <submittedName>
        <fullName evidence="1">Glycosyl transferase</fullName>
    </submittedName>
</protein>
<dbReference type="EMBL" id="BAABBW010000009">
    <property type="protein sequence ID" value="GAA4182203.1"/>
    <property type="molecule type" value="Genomic_DNA"/>
</dbReference>
<evidence type="ECO:0000313" key="2">
    <source>
        <dbReference type="Proteomes" id="UP001501079"/>
    </source>
</evidence>
<gene>
    <name evidence="1" type="ORF">GCM10022287_38630</name>
</gene>
<organism evidence="1 2">
    <name type="scientific">Gryllotalpicola koreensis</name>
    <dbReference type="NCBI Taxonomy" id="993086"/>
    <lineage>
        <taxon>Bacteria</taxon>
        <taxon>Bacillati</taxon>
        <taxon>Actinomycetota</taxon>
        <taxon>Actinomycetes</taxon>
        <taxon>Micrococcales</taxon>
        <taxon>Microbacteriaceae</taxon>
        <taxon>Gryllotalpicola</taxon>
    </lineage>
</organism>
<reference evidence="2" key="1">
    <citation type="journal article" date="2019" name="Int. J. Syst. Evol. Microbiol.">
        <title>The Global Catalogue of Microorganisms (GCM) 10K type strain sequencing project: providing services to taxonomists for standard genome sequencing and annotation.</title>
        <authorList>
            <consortium name="The Broad Institute Genomics Platform"/>
            <consortium name="The Broad Institute Genome Sequencing Center for Infectious Disease"/>
            <person name="Wu L."/>
            <person name="Ma J."/>
        </authorList>
    </citation>
    <scope>NUCLEOTIDE SEQUENCE [LARGE SCALE GENOMIC DNA]</scope>
    <source>
        <strain evidence="2">JCM 17591</strain>
    </source>
</reference>
<keyword evidence="1" id="KW-0808">Transferase</keyword>
<dbReference type="Proteomes" id="UP001501079">
    <property type="component" value="Unassembled WGS sequence"/>
</dbReference>